<dbReference type="CDD" id="cd11529">
    <property type="entry name" value="NTP-PPase_MazG_Cterm"/>
    <property type="match status" value="1"/>
</dbReference>
<dbReference type="NCBIfam" id="TIGR00444">
    <property type="entry name" value="mazG"/>
    <property type="match status" value="1"/>
</dbReference>
<gene>
    <name evidence="2" type="primary">mazG</name>
    <name evidence="2" type="ORF">SIN8267_00499</name>
</gene>
<feature type="domain" description="NTP pyrophosphohydrolase MazG-like" evidence="1">
    <location>
        <begin position="29"/>
        <end position="102"/>
    </location>
</feature>
<dbReference type="InterPro" id="IPR011551">
    <property type="entry name" value="NTP_PyrPHydrolase_MazG"/>
</dbReference>
<reference evidence="2" key="1">
    <citation type="submission" date="2021-12" db="EMBL/GenBank/DDBJ databases">
        <authorList>
            <person name="Rodrigo-Torres L."/>
            <person name="Arahal R. D."/>
            <person name="Lucena T."/>
        </authorList>
    </citation>
    <scope>NUCLEOTIDE SEQUENCE</scope>
    <source>
        <strain evidence="2">CECT 8267</strain>
    </source>
</reference>
<accession>A0ABN8EDK9</accession>
<dbReference type="Gene3D" id="1.10.287.1080">
    <property type="entry name" value="MazG-like"/>
    <property type="match status" value="2"/>
</dbReference>
<dbReference type="PANTHER" id="PTHR30522">
    <property type="entry name" value="NUCLEOSIDE TRIPHOSPHATE PYROPHOSPHOHYDROLASE"/>
    <property type="match status" value="1"/>
</dbReference>
<dbReference type="SUPFAM" id="SSF101386">
    <property type="entry name" value="all-alpha NTP pyrophosphatases"/>
    <property type="match status" value="2"/>
</dbReference>
<evidence type="ECO:0000313" key="2">
    <source>
        <dbReference type="EMBL" id="CAH0990407.1"/>
    </source>
</evidence>
<dbReference type="Proteomes" id="UP000838100">
    <property type="component" value="Unassembled WGS sequence"/>
</dbReference>
<name>A0ABN8EDK9_9GAMM</name>
<feature type="domain" description="NTP pyrophosphohydrolase MazG-like" evidence="1">
    <location>
        <begin position="174"/>
        <end position="236"/>
    </location>
</feature>
<protein>
    <submittedName>
        <fullName evidence="2">Nucleoside triphosphate pyrophosphohydrolase</fullName>
        <ecNumber evidence="2">3.6.1.8</ecNumber>
    </submittedName>
</protein>
<dbReference type="PANTHER" id="PTHR30522:SF0">
    <property type="entry name" value="NUCLEOSIDE TRIPHOSPHATE PYROPHOSPHOHYDROLASE"/>
    <property type="match status" value="1"/>
</dbReference>
<dbReference type="RefSeq" id="WP_237443089.1">
    <property type="nucleotide sequence ID" value="NZ_CAKLPX010000001.1"/>
</dbReference>
<proteinExistence type="predicted"/>
<comment type="caution">
    <text evidence="2">The sequence shown here is derived from an EMBL/GenBank/DDBJ whole genome shotgun (WGS) entry which is preliminary data.</text>
</comment>
<dbReference type="NCBIfam" id="NF007113">
    <property type="entry name" value="PRK09562.1"/>
    <property type="match status" value="1"/>
</dbReference>
<organism evidence="2 3">
    <name type="scientific">Sinobacterium norvegicum</name>
    <dbReference type="NCBI Taxonomy" id="1641715"/>
    <lineage>
        <taxon>Bacteria</taxon>
        <taxon>Pseudomonadati</taxon>
        <taxon>Pseudomonadota</taxon>
        <taxon>Gammaproteobacteria</taxon>
        <taxon>Cellvibrionales</taxon>
        <taxon>Spongiibacteraceae</taxon>
        <taxon>Sinobacterium</taxon>
    </lineage>
</organism>
<dbReference type="Pfam" id="PF03819">
    <property type="entry name" value="MazG"/>
    <property type="match status" value="2"/>
</dbReference>
<evidence type="ECO:0000313" key="3">
    <source>
        <dbReference type="Proteomes" id="UP000838100"/>
    </source>
</evidence>
<dbReference type="InterPro" id="IPR048015">
    <property type="entry name" value="NTP-PPase_MazG-like_N"/>
</dbReference>
<dbReference type="InterPro" id="IPR048011">
    <property type="entry name" value="NTP-PPase_MazG-like_C"/>
</dbReference>
<dbReference type="GO" id="GO:0047693">
    <property type="term" value="F:ATP diphosphatase activity"/>
    <property type="evidence" value="ECO:0007669"/>
    <property type="project" value="UniProtKB-EC"/>
</dbReference>
<dbReference type="EMBL" id="CAKLPX010000001">
    <property type="protein sequence ID" value="CAH0990407.1"/>
    <property type="molecule type" value="Genomic_DNA"/>
</dbReference>
<keyword evidence="3" id="KW-1185">Reference proteome</keyword>
<evidence type="ECO:0000259" key="1">
    <source>
        <dbReference type="Pfam" id="PF03819"/>
    </source>
</evidence>
<dbReference type="InterPro" id="IPR004518">
    <property type="entry name" value="MazG-like_dom"/>
</dbReference>
<dbReference type="EC" id="3.6.1.8" evidence="2"/>
<dbReference type="CDD" id="cd11528">
    <property type="entry name" value="NTP-PPase_MazG_Nterm"/>
    <property type="match status" value="1"/>
</dbReference>
<sequence length="272" mass="31089">MTPYTMDDLLLLMARLRNPEDGCPWDLKQDFASIVPHTLEEVYELVDTIEQQDFEHLSEELGDLLFQVVFYAQLGKEQQLFDFGLVVSGIVGKLLRRHPHVFPDGTLQSHASDDNLSDQQIRANWERIKQQERKSKLQGGLLDDIPQALPAMSRAVKLQKRTATVGFDWAEPLDVIAKIEEETAEVIEAVSHKNTDAIEDEIGDLLFAVTNLSRKLDINPETALRRANDKFTRRFNAVEALASERQQQLDELELEQLDRLWDEVKKRLAGDA</sequence>
<keyword evidence="2" id="KW-0378">Hydrolase</keyword>